<name>C3YZX7_BRAFL</name>
<dbReference type="SMART" id="SM00826">
    <property type="entry name" value="PKS_DH"/>
    <property type="match status" value="1"/>
</dbReference>
<dbReference type="eggNOG" id="KOG1202">
    <property type="taxonomic scope" value="Eukaryota"/>
</dbReference>
<dbReference type="Pfam" id="PF00501">
    <property type="entry name" value="AMP-binding"/>
    <property type="match status" value="1"/>
</dbReference>
<dbReference type="InterPro" id="IPR016035">
    <property type="entry name" value="Acyl_Trfase/lysoPLipase"/>
</dbReference>
<dbReference type="Gene3D" id="3.40.47.10">
    <property type="match status" value="1"/>
</dbReference>
<dbReference type="InterPro" id="IPR000873">
    <property type="entry name" value="AMP-dep_synth/lig_dom"/>
</dbReference>
<dbReference type="Gene3D" id="3.40.50.1820">
    <property type="entry name" value="alpha/beta hydrolase"/>
    <property type="match status" value="1"/>
</dbReference>
<dbReference type="InterPro" id="IPR049552">
    <property type="entry name" value="PKS_DH_N"/>
</dbReference>
<dbReference type="InterPro" id="IPR049551">
    <property type="entry name" value="PKS_DH_C"/>
</dbReference>
<evidence type="ECO:0000256" key="4">
    <source>
        <dbReference type="ARBA" id="ARBA00022679"/>
    </source>
</evidence>
<feature type="region of interest" description="C-terminal hotdog fold" evidence="7">
    <location>
        <begin position="1074"/>
        <end position="1224"/>
    </location>
</feature>
<feature type="domain" description="Ketosynthase family 3 (KS3)" evidence="9">
    <location>
        <begin position="2"/>
        <end position="427"/>
    </location>
</feature>
<evidence type="ECO:0000256" key="2">
    <source>
        <dbReference type="ARBA" id="ARBA00022450"/>
    </source>
</evidence>
<dbReference type="SUPFAM" id="SSF52777">
    <property type="entry name" value="CoA-dependent acyltransferases"/>
    <property type="match status" value="2"/>
</dbReference>
<dbReference type="InterPro" id="IPR020841">
    <property type="entry name" value="PKS_Beta-ketoAc_synthase_dom"/>
</dbReference>
<dbReference type="STRING" id="7739.C3YZX7"/>
<comment type="catalytic activity">
    <reaction evidence="6">
        <text>holo-[ACP] + malonyl-CoA = malonyl-[ACP] + CoA</text>
        <dbReference type="Rhea" id="RHEA:41792"/>
        <dbReference type="Rhea" id="RHEA-COMP:9623"/>
        <dbReference type="Rhea" id="RHEA-COMP:9685"/>
        <dbReference type="ChEBI" id="CHEBI:57287"/>
        <dbReference type="ChEBI" id="CHEBI:57384"/>
        <dbReference type="ChEBI" id="CHEBI:64479"/>
        <dbReference type="ChEBI" id="CHEBI:78449"/>
        <dbReference type="EC" id="2.3.1.39"/>
    </reaction>
    <physiologicalReaction direction="left-to-right" evidence="6">
        <dbReference type="Rhea" id="RHEA:41793"/>
    </physiologicalReaction>
</comment>
<dbReference type="eggNOG" id="KOG1178">
    <property type="taxonomic scope" value="Eukaryota"/>
</dbReference>
<dbReference type="EC" id="3.1.2.14" evidence="1"/>
<evidence type="ECO:0000256" key="8">
    <source>
        <dbReference type="SAM" id="MobiDB-lite"/>
    </source>
</evidence>
<dbReference type="SUPFAM" id="SSF53474">
    <property type="entry name" value="alpha/beta-Hydrolases"/>
    <property type="match status" value="1"/>
</dbReference>
<dbReference type="Gene3D" id="3.30.70.3290">
    <property type="match status" value="1"/>
</dbReference>
<dbReference type="InterPro" id="IPR032821">
    <property type="entry name" value="PKS_assoc"/>
</dbReference>
<dbReference type="SUPFAM" id="SSF56801">
    <property type="entry name" value="Acetyl-CoA synthetase-like"/>
    <property type="match status" value="1"/>
</dbReference>
<dbReference type="InterPro" id="IPR050091">
    <property type="entry name" value="PKS_NRPS_Biosynth_Enz"/>
</dbReference>
<dbReference type="InterPro" id="IPR013968">
    <property type="entry name" value="PKS_KR"/>
</dbReference>
<evidence type="ECO:0000256" key="7">
    <source>
        <dbReference type="PROSITE-ProRule" id="PRU01363"/>
    </source>
</evidence>
<feature type="region of interest" description="Disordered" evidence="8">
    <location>
        <begin position="3315"/>
        <end position="3338"/>
    </location>
</feature>
<evidence type="ECO:0000256" key="3">
    <source>
        <dbReference type="ARBA" id="ARBA00022553"/>
    </source>
</evidence>
<feature type="domain" description="PKS/mFAS DH" evidence="10">
    <location>
        <begin position="931"/>
        <end position="1224"/>
    </location>
</feature>
<feature type="region of interest" description="N-terminal hotdog fold" evidence="7">
    <location>
        <begin position="931"/>
        <end position="1058"/>
    </location>
</feature>
<dbReference type="InterPro" id="IPR016039">
    <property type="entry name" value="Thiolase-like"/>
</dbReference>
<dbReference type="GO" id="GO:0006633">
    <property type="term" value="P:fatty acid biosynthetic process"/>
    <property type="evidence" value="ECO:0007669"/>
    <property type="project" value="UniProtKB-UniPathway"/>
</dbReference>
<dbReference type="PANTHER" id="PTHR43775">
    <property type="entry name" value="FATTY ACID SYNTHASE"/>
    <property type="match status" value="1"/>
</dbReference>
<dbReference type="InterPro" id="IPR014031">
    <property type="entry name" value="Ketoacyl_synth_C"/>
</dbReference>
<dbReference type="InterPro" id="IPR001242">
    <property type="entry name" value="Condensation_dom"/>
</dbReference>
<dbReference type="Pfam" id="PF08659">
    <property type="entry name" value="KR"/>
    <property type="match status" value="1"/>
</dbReference>
<dbReference type="SMART" id="SM00825">
    <property type="entry name" value="PKS_KS"/>
    <property type="match status" value="1"/>
</dbReference>
<dbReference type="UniPathway" id="UPA00094"/>
<protein>
    <recommendedName>
        <fullName evidence="1">oleoyl-[acyl-carrier-protein] hydrolase</fullName>
        <ecNumber evidence="1">3.1.2.14</ecNumber>
    </recommendedName>
</protein>
<dbReference type="Pfam" id="PF14765">
    <property type="entry name" value="PS-DH"/>
    <property type="match status" value="1"/>
</dbReference>
<dbReference type="InterPro" id="IPR023213">
    <property type="entry name" value="CAT-like_dom_sf"/>
</dbReference>
<dbReference type="PROSITE" id="PS52004">
    <property type="entry name" value="KS3_2"/>
    <property type="match status" value="1"/>
</dbReference>
<keyword evidence="2" id="KW-0596">Phosphopantetheine</keyword>
<dbReference type="SUPFAM" id="SSF50129">
    <property type="entry name" value="GroES-like"/>
    <property type="match status" value="1"/>
</dbReference>
<dbReference type="InterPro" id="IPR001227">
    <property type="entry name" value="Ac_transferase_dom_sf"/>
</dbReference>
<dbReference type="InterPro" id="IPR001031">
    <property type="entry name" value="Thioesterase"/>
</dbReference>
<dbReference type="PROSITE" id="PS00606">
    <property type="entry name" value="KS3_1"/>
    <property type="match status" value="1"/>
</dbReference>
<dbReference type="InterPro" id="IPR020807">
    <property type="entry name" value="PKS_DH"/>
</dbReference>
<dbReference type="Pfam" id="PF16197">
    <property type="entry name" value="KAsynt_C_assoc"/>
    <property type="match status" value="1"/>
</dbReference>
<dbReference type="InterPro" id="IPR042104">
    <property type="entry name" value="PKS_dehydratase_sf"/>
</dbReference>
<dbReference type="Gene3D" id="3.40.50.12780">
    <property type="entry name" value="N-terminal domain of ligase-like"/>
    <property type="match status" value="1"/>
</dbReference>
<dbReference type="InterPro" id="IPR011032">
    <property type="entry name" value="GroES-like_sf"/>
</dbReference>
<dbReference type="PANTHER" id="PTHR43775:SF37">
    <property type="entry name" value="SI:DKEY-61P9.11"/>
    <property type="match status" value="1"/>
</dbReference>
<dbReference type="SUPFAM" id="SSF55048">
    <property type="entry name" value="Probable ACP-binding domain of malonyl-CoA ACP transacylase"/>
    <property type="match status" value="1"/>
</dbReference>
<evidence type="ECO:0000259" key="9">
    <source>
        <dbReference type="PROSITE" id="PS52004"/>
    </source>
</evidence>
<gene>
    <name evidence="11" type="ORF">BRAFLDRAFT_96868</name>
</gene>
<dbReference type="SUPFAM" id="SSF51735">
    <property type="entry name" value="NAD(P)-binding Rossmann-fold domains"/>
    <property type="match status" value="2"/>
</dbReference>
<dbReference type="InterPro" id="IPR029058">
    <property type="entry name" value="AB_hydrolase_fold"/>
</dbReference>
<dbReference type="GO" id="GO:0004314">
    <property type="term" value="F:[acyl-carrier-protein] S-malonyltransferase activity"/>
    <property type="evidence" value="ECO:0007669"/>
    <property type="project" value="UniProtKB-EC"/>
</dbReference>
<proteinExistence type="predicted"/>
<dbReference type="InterPro" id="IPR036291">
    <property type="entry name" value="NAD(P)-bd_dom_sf"/>
</dbReference>
<keyword evidence="3" id="KW-0597">Phosphoprotein</keyword>
<dbReference type="InterPro" id="IPR014043">
    <property type="entry name" value="Acyl_transferase_dom"/>
</dbReference>
<dbReference type="Pfam" id="PF00668">
    <property type="entry name" value="Condensation"/>
    <property type="match status" value="1"/>
</dbReference>
<dbReference type="SUPFAM" id="SSF53901">
    <property type="entry name" value="Thiolase-like"/>
    <property type="match status" value="1"/>
</dbReference>
<dbReference type="Pfam" id="PF00698">
    <property type="entry name" value="Acyl_transf_1"/>
    <property type="match status" value="1"/>
</dbReference>
<dbReference type="InParanoid" id="C3YZX7"/>
<feature type="active site" description="Proton acceptor; for dehydratase activity" evidence="7">
    <location>
        <position position="967"/>
    </location>
</feature>
<dbReference type="Gene3D" id="3.40.366.10">
    <property type="entry name" value="Malonyl-Coenzyme A Acyl Carrier Protein, domain 2"/>
    <property type="match status" value="1"/>
</dbReference>
<dbReference type="SMART" id="SM00827">
    <property type="entry name" value="PKS_AT"/>
    <property type="match status" value="1"/>
</dbReference>
<evidence type="ECO:0000256" key="1">
    <source>
        <dbReference type="ARBA" id="ARBA00012480"/>
    </source>
</evidence>
<reference evidence="11" key="1">
    <citation type="journal article" date="2008" name="Nature">
        <title>The amphioxus genome and the evolution of the chordate karyotype.</title>
        <authorList>
            <consortium name="US DOE Joint Genome Institute (JGI-PGF)"/>
            <person name="Putnam N.H."/>
            <person name="Butts T."/>
            <person name="Ferrier D.E.K."/>
            <person name="Furlong R.F."/>
            <person name="Hellsten U."/>
            <person name="Kawashima T."/>
            <person name="Robinson-Rechavi M."/>
            <person name="Shoguchi E."/>
            <person name="Terry A."/>
            <person name="Yu J.-K."/>
            <person name="Benito-Gutierrez E.L."/>
            <person name="Dubchak I."/>
            <person name="Garcia-Fernandez J."/>
            <person name="Gibson-Brown J.J."/>
            <person name="Grigoriev I.V."/>
            <person name="Horton A.C."/>
            <person name="de Jong P.J."/>
            <person name="Jurka J."/>
            <person name="Kapitonov V.V."/>
            <person name="Kohara Y."/>
            <person name="Kuroki Y."/>
            <person name="Lindquist E."/>
            <person name="Lucas S."/>
            <person name="Osoegawa K."/>
            <person name="Pennacchio L.A."/>
            <person name="Salamov A.A."/>
            <person name="Satou Y."/>
            <person name="Sauka-Spengler T."/>
            <person name="Schmutz J."/>
            <person name="Shin-I T."/>
            <person name="Toyoda A."/>
            <person name="Bronner-Fraser M."/>
            <person name="Fujiyama A."/>
            <person name="Holland L.Z."/>
            <person name="Holland P.W.H."/>
            <person name="Satoh N."/>
            <person name="Rokhsar D.S."/>
        </authorList>
    </citation>
    <scope>NUCLEOTIDE SEQUENCE [LARGE SCALE GENOMIC DNA]</scope>
    <source>
        <strain evidence="11">S238N-H82</strain>
        <tissue evidence="11">Testes</tissue>
    </source>
</reference>
<dbReference type="InterPro" id="IPR014030">
    <property type="entry name" value="Ketoacyl_synth_N"/>
</dbReference>
<dbReference type="Pfam" id="PF00975">
    <property type="entry name" value="Thioesterase"/>
    <property type="match status" value="1"/>
</dbReference>
<dbReference type="InterPro" id="IPR016036">
    <property type="entry name" value="Malonyl_transacylase_ACP-bd"/>
</dbReference>
<feature type="active site" description="Proton donor; for dehydratase activity" evidence="7">
    <location>
        <position position="1137"/>
    </location>
</feature>
<dbReference type="InterPro" id="IPR006162">
    <property type="entry name" value="Ppantetheine_attach_site"/>
</dbReference>
<dbReference type="SMART" id="SM00822">
    <property type="entry name" value="PKS_KR"/>
    <property type="match status" value="1"/>
</dbReference>
<dbReference type="EMBL" id="GG666566">
    <property type="protein sequence ID" value="EEN54398.1"/>
    <property type="molecule type" value="Genomic_DNA"/>
</dbReference>
<dbReference type="InterPro" id="IPR049900">
    <property type="entry name" value="PKS_mFAS_DH"/>
</dbReference>
<dbReference type="InterPro" id="IPR018201">
    <property type="entry name" value="Ketoacyl_synth_AS"/>
</dbReference>
<dbReference type="Gene3D" id="3.40.50.720">
    <property type="entry name" value="NAD(P)-binding Rossmann-like Domain"/>
    <property type="match status" value="3"/>
</dbReference>
<dbReference type="Gene3D" id="3.10.129.110">
    <property type="entry name" value="Polyketide synthase dehydratase"/>
    <property type="match status" value="1"/>
</dbReference>
<dbReference type="GO" id="GO:0044550">
    <property type="term" value="P:secondary metabolite biosynthetic process"/>
    <property type="evidence" value="ECO:0007669"/>
    <property type="project" value="UniProtKB-ARBA"/>
</dbReference>
<organism>
    <name type="scientific">Branchiostoma floridae</name>
    <name type="common">Florida lancelet</name>
    <name type="synonym">Amphioxus</name>
    <dbReference type="NCBI Taxonomy" id="7739"/>
    <lineage>
        <taxon>Eukaryota</taxon>
        <taxon>Metazoa</taxon>
        <taxon>Chordata</taxon>
        <taxon>Cephalochordata</taxon>
        <taxon>Leptocardii</taxon>
        <taxon>Amphioxiformes</taxon>
        <taxon>Branchiostomatidae</taxon>
        <taxon>Branchiostoma</taxon>
    </lineage>
</organism>
<dbReference type="FunFam" id="3.40.47.10:FF:000019">
    <property type="entry name" value="Polyketide synthase type I"/>
    <property type="match status" value="1"/>
</dbReference>
<keyword evidence="4" id="KW-0808">Transferase</keyword>
<accession>C3YZX7</accession>
<dbReference type="PROSITE" id="PS52019">
    <property type="entry name" value="PKS_MFAS_DH"/>
    <property type="match status" value="1"/>
</dbReference>
<dbReference type="Pfam" id="PF21089">
    <property type="entry name" value="PKS_DH_N"/>
    <property type="match status" value="1"/>
</dbReference>
<evidence type="ECO:0000313" key="11">
    <source>
        <dbReference type="EMBL" id="EEN54398.1"/>
    </source>
</evidence>
<dbReference type="GO" id="GO:0016297">
    <property type="term" value="F:fatty acyl-[ACP] hydrolase activity"/>
    <property type="evidence" value="ECO:0007669"/>
    <property type="project" value="UniProtKB-EC"/>
</dbReference>
<dbReference type="Pfam" id="PF02801">
    <property type="entry name" value="Ketoacyl-synt_C"/>
    <property type="match status" value="1"/>
</dbReference>
<sequence>MDEKVAIVGIGCRYPGGVHTPADFWAMLAEGRDCTIPPPDDRFDTSFLWHPDRTPGKLYNRCGGYLQCNVFEFDRQFFKIPPDEANHLDPQIQILLEVTWEALENAGIPPRSIRGSNTGVYVGVTSSEYLTMTCSPYSNISQYTNSGTNSCMVSNRISYEFDLHGPSFSVDTACSSSLYSIHLASEAIRKGDCSMAIAGGVNLMLLPITSVGFCQAGMLSPDGKCKSFDASADGYCRSEGAGVVVLKPLSRALADGDRIYAVIRGGTLTNDGRTPGIANPSYDAQLDLVEKACAAAKVHPHDIQYVEAHGTGTKVGDRTEANALGQILGRGRTKEDPPLYIGSVKSNFGHAEGAAGVAGIIKLALMISKAQIPRVVHFSSPNPDIHFDALNIKVPSTLLQWEGKGTRLAGCSSFGFGGANAHLILEKPPTPDLHPAIENSVKVNANHFTGGTERDAKTIMLLSGNTKAALKEQVEHWISFLSDTTAFNEDRFQQSLYTAANRYQHHAERLAIVVNGPDDAVQKLNLMAREEKLKAAVEGKVPEGAERGKMAFVFSGMGTQWWGMGRKLALEDPVFSDVIQRFEDVLKTLGADWSIADMLAKETNPDKINRTDIAQPCICAVQMGLVELLRQYDVIPDAIVGHSVGEVAAAYAAGLLSFEDAVRVIYYRGKELCKTSGHGKMLAVLHPMKEVEELVEKDENRNIINVAATNSPNQIVLSGDDNAIDSFHNKLKNRGIKCVLLKVNNAFHSYQQEQVKDSILKKLRILSASSRTTEAQIPMISTVTNQWLSSDITNTAHYWWTNIRQQVRFMQSAEVLLRDGYSTFVEIGAHPALGPALKDISSTNNSRTTKQNIIPTLVRPRDISSPADDRENILITTGTLHVVGYPVNFSPAFEEKHRRVRDIPAYPWQRVLCNAGTETSSSRYLFPQTSHPLLGQAQETTEGTNSQKSRVWCSNLSEESVPWLKHHILDGNVVVPAAAYMETALAATSDIYGDQNVLLLKNLQFKRFMFAPTSEAVIKSTLQHKSTKEMHFGLYSKDASGSWVLHATAEVHKGDLTQPVGSANGLSNVAERCFKTISSEEIYEAAEEAGFHLGSSFHCVTSCTASDSYEEAVVTAEAPEEISREFGRYIYHPAFMDTFLHTFACLSLLNDKYTGKTPAKRVPFSMKSLCMFNKMPSNVTLYFRISKKGPRRVVDITVTDPSGLDVICEVEELMFEDIDAGSSSGIKLWNLQWEPLVKNVSDDDHEPTTYKHVLVLHENESFGTTVSTALQANLGCKVEMINQNVLSASEGIEKMRTRDDLDHVIVLYDFARQEQTEGSGGCPRAEVLRSFQCLSIFKHLTQRDHPPTLWIFTRGSSSVLEQDTVSPLLAGTSSLCLSISQEHPQFKVKAVDLTPQQNFSDAAVEVLSVLKANPRENEIAARMVNFPDDQHVNLYARRLTPMKPDQILTSCSPNESWAFDSKQRQNGKKLYKAHSSPSTRTRNEATVKVAAFAACPFTDVMGGSDGPAPDIHLICGTVHHPPTDMMVQDGSRVMGVVVGCIGPHMNIQMRNLVPLPDALSWSDAVALVKDFMPAFSFFQKIQTVCKEDRAVVFLPDDDNKEAVSYATLALHQQAEVCVVADTVQNVNIEKHLLCSTEPRPPTSTAVITTYEKLDQDIPDKHASVVFLPKGERAGDVLQQATRKLQAYGTLVNMGGSTILMDQLPKNIKYITVDPIDSSQGESSLVCIADNIRHLLSKFDKSDSSLSTLKPSVQTSMDLSSLSHILHQQQKGLKMPDIVTVDDREVQLGLDIKQNQFKAVDKATYVVTGGLKGFGLALLEWLAKCGARHLVVLARSEPNEEARIKLEALSSRSVDVRVMKVDVTDKNAVEEALTWARDTMPPIEGIFHCAAVYADKLMDQTAQEDWERVMLPKAVGAMILHDVTKKLHIRLRHFVLISSVVALFGNTGQVGYCAANSSLIALGEARRQEGLSATVASFGVINSTGFAERSGLIQMWERMGLQSISPHDALEILGCMIENQFPHFGITATFDIRKYCSAHKSMAIQHLQAADTCFSRFTTLIPNDVLSGPVSLGLDSLLSVNMSNEIADKFEVTVTSVELLSDKMTVKVLSESIYDKMANLAGSQGTETGSVNPAVPAEGNSWLHFFGNLQDPILTLVCFPANGGGPSLFHQWGEHFSEHNIEVVAATLPGWESRERESPISNLQQIVEALGSQILETLMGNKIAFYGHSMGALIAFEVAHFIHTKGRPCPSHLFVGGWYAPSLPYPHPQELRVSPTLFDPFAGTQQVMEEAKAFSFLPEAVINNPAHLRRLLPCLQAGIEICKSYICGHPEPLPCRVVAFGGQDDPFVSPDLLDNWELVASDSLASRPAFRKYIMQGGHFFITASRQDVLSKLTRVLQEDNVVIQSSDKSRRETPNVVDMEMKPSSAMAPSVLSPIKSTPAIHPAAAYLRYQIRHPKFYTKNLYVMFRTQNIPADVDSWRSVFAQLMDRHETLRSTYHVSSDAQHPSGAEARYYKDEGAVDIEVLSGYQQKEAEEAVYQRTKVPFQLDKEYPTRCIVAPTGKRSAVIGLVLHHISTDTASINILFRDFGEAMRAHSRKKTLHKPQATLTYYDFTQYYYFYLQRNQKELRNFWRSALPSTVPSINLPFAKPRPLSARTEGGSLQVELSKEQVHRLQEYAKAIGTTVYSIIATTYQLLLHIYTNHDDIVIAIPFDMRMLAPQFSHIHGLCEQPLPLSVSFKNKEQSYRQTVLQSFQKLQECKKHGIYPMEEIMKLVSYEKHPTMDPIMQYRVIQNDLTGLNSMFTDKRIAILKYDYHDYSDDLVLRLFQDTNTKSLSCSFRYAKSLFDEDVAQCMVNDYFTLLSTCLKNPEWSLSKVISAVEMTALNSKPGAVYSMNDDQLHHQELVNGGTMQEETIHGYFQLQAARTPASRAVVSFNGADVSYRTLDEQSDHLASVLTDMKSSQNSKENVVAIYITENNYVAQVLLGTWKAGLAVCPLPLDATEDSISGLTATSHIAAIITDQMSAATKLFPSQLHNCILNIDHIWDEARDNSTDRTCSFQVCKYAFVMMTTTTTPTRLVRGTHAGLLNRLKSTWQEFPHQANDVCCLKSPLAGRVDAMLELFGPLLQGVPVVIIPTALLFKPALLLECISGCKITRLSGVHQRFWNTLLQELSSTSRRKRWKQLALKYIFTDAGSTKSSTLSELSRALPYATIVSTYSTLEVYSGGLVASGSESDPFNESTIAMKPMNNTKVTVLVSSENGQGTLCISVPELSDNVVDDFPALTIIKDGTPYYITERQASLTASGMVLLAKECKNGDSKEASTGSSSPDSHRRLIKPSSPDEPHALNYWLLQMLQKGTVVRKMTSKGWSHKKLLQLVVENDSTANLLWGSNNKSRQLPVSSISSIQSSTVEGKPSLHLISEQRDFTFLFNSNQDQESWRHALWTLVNTAADDSDEDTRL</sequence>
<dbReference type="Gene3D" id="3.90.180.10">
    <property type="entry name" value="Medium-chain alcohol dehydrogenases, catalytic domain"/>
    <property type="match status" value="1"/>
</dbReference>
<dbReference type="Gene3D" id="3.30.559.30">
    <property type="entry name" value="Nonribosomal peptide synthetase, condensation domain"/>
    <property type="match status" value="1"/>
</dbReference>
<dbReference type="Pfam" id="PF00109">
    <property type="entry name" value="ketoacyl-synt"/>
    <property type="match status" value="1"/>
</dbReference>
<dbReference type="SUPFAM" id="SSF52151">
    <property type="entry name" value="FabD/lysophospholipase-like"/>
    <property type="match status" value="1"/>
</dbReference>
<evidence type="ECO:0000256" key="6">
    <source>
        <dbReference type="ARBA" id="ARBA00048404"/>
    </source>
</evidence>
<dbReference type="GO" id="GO:0004315">
    <property type="term" value="F:3-oxoacyl-[acyl-carrier-protein] synthase activity"/>
    <property type="evidence" value="ECO:0007669"/>
    <property type="project" value="InterPro"/>
</dbReference>
<evidence type="ECO:0000256" key="5">
    <source>
        <dbReference type="ARBA" id="ARBA00022737"/>
    </source>
</evidence>
<dbReference type="InterPro" id="IPR042099">
    <property type="entry name" value="ANL_N_sf"/>
</dbReference>
<dbReference type="InterPro" id="IPR057326">
    <property type="entry name" value="KR_dom"/>
</dbReference>
<dbReference type="PROSITE" id="PS00012">
    <property type="entry name" value="PHOSPHOPANTETHEINE"/>
    <property type="match status" value="1"/>
</dbReference>
<dbReference type="CDD" id="cd00833">
    <property type="entry name" value="PKS"/>
    <property type="match status" value="1"/>
</dbReference>
<keyword evidence="5" id="KW-0677">Repeat</keyword>
<dbReference type="CDD" id="cd05274">
    <property type="entry name" value="KR_FAS_SDR_x"/>
    <property type="match status" value="1"/>
</dbReference>
<dbReference type="Gene3D" id="3.30.559.10">
    <property type="entry name" value="Chloramphenicol acetyltransferase-like domain"/>
    <property type="match status" value="1"/>
</dbReference>
<evidence type="ECO:0000259" key="10">
    <source>
        <dbReference type="PROSITE" id="PS52019"/>
    </source>
</evidence>